<gene>
    <name evidence="1" type="ORF">F383_18666</name>
</gene>
<keyword evidence="2" id="KW-1185">Reference proteome</keyword>
<dbReference type="EMBL" id="KN400201">
    <property type="protein sequence ID" value="KHG13752.1"/>
    <property type="molecule type" value="Genomic_DNA"/>
</dbReference>
<sequence>MLLLNSKPTVRMFSPNNMASLEIEVEICSLPS</sequence>
<dbReference type="Proteomes" id="UP000032142">
    <property type="component" value="Unassembled WGS sequence"/>
</dbReference>
<protein>
    <submittedName>
        <fullName evidence="1">Uncharacterized protein</fullName>
    </submittedName>
</protein>
<name>A0A0B0NM81_GOSAR</name>
<evidence type="ECO:0000313" key="1">
    <source>
        <dbReference type="EMBL" id="KHG13752.1"/>
    </source>
</evidence>
<reference evidence="2" key="1">
    <citation type="submission" date="2014-09" db="EMBL/GenBank/DDBJ databases">
        <authorList>
            <person name="Mudge J."/>
            <person name="Ramaraj T."/>
            <person name="Lindquist I.E."/>
            <person name="Bharti A.K."/>
            <person name="Sundararajan A."/>
            <person name="Cameron C.T."/>
            <person name="Woodward J.E."/>
            <person name="May G.D."/>
            <person name="Brubaker C."/>
            <person name="Broadhvest J."/>
            <person name="Wilkins T.A."/>
        </authorList>
    </citation>
    <scope>NUCLEOTIDE SEQUENCE</scope>
    <source>
        <strain evidence="2">cv. AKA8401</strain>
    </source>
</reference>
<organism evidence="1 2">
    <name type="scientific">Gossypium arboreum</name>
    <name type="common">Tree cotton</name>
    <name type="synonym">Gossypium nanking</name>
    <dbReference type="NCBI Taxonomy" id="29729"/>
    <lineage>
        <taxon>Eukaryota</taxon>
        <taxon>Viridiplantae</taxon>
        <taxon>Streptophyta</taxon>
        <taxon>Embryophyta</taxon>
        <taxon>Tracheophyta</taxon>
        <taxon>Spermatophyta</taxon>
        <taxon>Magnoliopsida</taxon>
        <taxon>eudicotyledons</taxon>
        <taxon>Gunneridae</taxon>
        <taxon>Pentapetalae</taxon>
        <taxon>rosids</taxon>
        <taxon>malvids</taxon>
        <taxon>Malvales</taxon>
        <taxon>Malvaceae</taxon>
        <taxon>Malvoideae</taxon>
        <taxon>Gossypium</taxon>
    </lineage>
</organism>
<evidence type="ECO:0000313" key="2">
    <source>
        <dbReference type="Proteomes" id="UP000032142"/>
    </source>
</evidence>
<accession>A0A0B0NM81</accession>
<dbReference type="AlphaFoldDB" id="A0A0B0NM81"/>
<proteinExistence type="predicted"/>